<sequence>NPFLDGDNPANRMILMGTPQWIRSVIRRLHCLGVAEVSHWSPVLPVGKSGEAMSLLKRPRRKNVISGK</sequence>
<organism evidence="1 2">
    <name type="scientific">Zarconia navalis LEGE 11467</name>
    <dbReference type="NCBI Taxonomy" id="1828826"/>
    <lineage>
        <taxon>Bacteria</taxon>
        <taxon>Bacillati</taxon>
        <taxon>Cyanobacteriota</taxon>
        <taxon>Cyanophyceae</taxon>
        <taxon>Oscillatoriophycideae</taxon>
        <taxon>Oscillatoriales</taxon>
        <taxon>Oscillatoriales incertae sedis</taxon>
        <taxon>Zarconia</taxon>
        <taxon>Zarconia navalis</taxon>
    </lineage>
</organism>
<protein>
    <submittedName>
        <fullName evidence="1">Uncharacterized protein</fullName>
    </submittedName>
</protein>
<name>A0A928VXJ2_9CYAN</name>
<reference evidence="1" key="1">
    <citation type="submission" date="2020-10" db="EMBL/GenBank/DDBJ databases">
        <authorList>
            <person name="Castelo-Branco R."/>
            <person name="Eusebio N."/>
            <person name="Adriana R."/>
            <person name="Vieira A."/>
            <person name="Brugerolle De Fraissinette N."/>
            <person name="Rezende De Castro R."/>
            <person name="Schneider M.P."/>
            <person name="Vasconcelos V."/>
            <person name="Leao P.N."/>
        </authorList>
    </citation>
    <scope>NUCLEOTIDE SEQUENCE</scope>
    <source>
        <strain evidence="1">LEGE 11467</strain>
    </source>
</reference>
<comment type="caution">
    <text evidence="1">The sequence shown here is derived from an EMBL/GenBank/DDBJ whole genome shotgun (WGS) entry which is preliminary data.</text>
</comment>
<dbReference type="EMBL" id="JADEXN010000196">
    <property type="protein sequence ID" value="MBE9041444.1"/>
    <property type="molecule type" value="Genomic_DNA"/>
</dbReference>
<keyword evidence="2" id="KW-1185">Reference proteome</keyword>
<feature type="non-terminal residue" evidence="1">
    <location>
        <position position="1"/>
    </location>
</feature>
<dbReference type="AlphaFoldDB" id="A0A928VXJ2"/>
<gene>
    <name evidence="1" type="ORF">IQ235_11695</name>
</gene>
<proteinExistence type="predicted"/>
<dbReference type="Proteomes" id="UP000621799">
    <property type="component" value="Unassembled WGS sequence"/>
</dbReference>
<accession>A0A928VXJ2</accession>
<evidence type="ECO:0000313" key="2">
    <source>
        <dbReference type="Proteomes" id="UP000621799"/>
    </source>
</evidence>
<evidence type="ECO:0000313" key="1">
    <source>
        <dbReference type="EMBL" id="MBE9041444.1"/>
    </source>
</evidence>